<evidence type="ECO:0000256" key="4">
    <source>
        <dbReference type="ARBA" id="ARBA00022764"/>
    </source>
</evidence>
<dbReference type="Pfam" id="PF13416">
    <property type="entry name" value="SBP_bac_8"/>
    <property type="match status" value="1"/>
</dbReference>
<dbReference type="SUPFAM" id="SSF53850">
    <property type="entry name" value="Periplasmic binding protein-like II"/>
    <property type="match status" value="1"/>
</dbReference>
<dbReference type="InterPro" id="IPR001188">
    <property type="entry name" value="Sperm_putr-bd"/>
</dbReference>
<evidence type="ECO:0000313" key="8">
    <source>
        <dbReference type="Proteomes" id="UP000765845"/>
    </source>
</evidence>
<keyword evidence="8" id="KW-1185">Reference proteome</keyword>
<evidence type="ECO:0000256" key="3">
    <source>
        <dbReference type="ARBA" id="ARBA00022729"/>
    </source>
</evidence>
<evidence type="ECO:0000256" key="2">
    <source>
        <dbReference type="ARBA" id="ARBA00022448"/>
    </source>
</evidence>
<comment type="function">
    <text evidence="5">Required for the activity of the bacterial periplasmic transport system of putrescine.</text>
</comment>
<dbReference type="Gene3D" id="3.40.190.10">
    <property type="entry name" value="Periplasmic binding protein-like II"/>
    <property type="match status" value="2"/>
</dbReference>
<comment type="subcellular location">
    <subcellularLocation>
        <location evidence="1 5">Periplasm</location>
    </subcellularLocation>
</comment>
<dbReference type="PRINTS" id="PR00909">
    <property type="entry name" value="SPERMDNBNDNG"/>
</dbReference>
<evidence type="ECO:0000313" key="7">
    <source>
        <dbReference type="EMBL" id="NKI19543.1"/>
    </source>
</evidence>
<dbReference type="PANTHER" id="PTHR30222:SF17">
    <property type="entry name" value="SPERMIDINE_PUTRESCINE-BINDING PERIPLASMIC PROTEIN"/>
    <property type="match status" value="1"/>
</dbReference>
<feature type="signal peptide" evidence="6">
    <location>
        <begin position="1"/>
        <end position="18"/>
    </location>
</feature>
<reference evidence="7 8" key="1">
    <citation type="submission" date="2020-04" db="EMBL/GenBank/DDBJ databases">
        <authorList>
            <person name="Yoon J."/>
        </authorList>
    </citation>
    <scope>NUCLEOTIDE SEQUENCE [LARGE SCALE GENOMIC DNA]</scope>
    <source>
        <strain evidence="7 8">KMU-166</strain>
    </source>
</reference>
<feature type="chain" id="PRO_5046482553" description="Putrescine-binding periplasmic protein" evidence="6">
    <location>
        <begin position="19"/>
        <end position="352"/>
    </location>
</feature>
<dbReference type="CDD" id="cd13590">
    <property type="entry name" value="PBP2_PotD_PotF_like"/>
    <property type="match status" value="1"/>
</dbReference>
<accession>A0ABX1GK30</accession>
<dbReference type="PANTHER" id="PTHR30222">
    <property type="entry name" value="SPERMIDINE/PUTRESCINE-BINDING PERIPLASMIC PROTEIN"/>
    <property type="match status" value="1"/>
</dbReference>
<comment type="caution">
    <text evidence="7">The sequence shown here is derived from an EMBL/GenBank/DDBJ whole genome shotgun (WGS) entry which is preliminary data.</text>
</comment>
<dbReference type="RefSeq" id="WP_168452052.1">
    <property type="nucleotide sequence ID" value="NZ_JAAWWK010000008.1"/>
</dbReference>
<sequence>MKKFLCCVVLGLSQTVLADKALNLFNWNDYIADETVARFESECGCKVVQDYFSATEEMMAKLLAGNGDYDIVIPTQNAVEALVKQGFLTPLDKSKLSNIGNMAAGFMNKSYDPGNTYSLPYAFTTTLIGYNETKMAELGLEPGDWSIIFDPKVLSKIKGKVTVMDDSEELFAAALKYLGYSANDSDEKHLKEAQAVILKAKPYWAAFNSSSYIKELTVGNIWVAHGYSSDMFQARSDAAEAGRSFTVNFVIPKQGAVLALDNMVIPRKARSPELAHQFINFMMRPENAAELSNIVGTGNPNAAAKPFIEEEILAISAIFPSEQQLNSLETLDARNAKSRRVMSRLWTELKVK</sequence>
<keyword evidence="4 5" id="KW-0574">Periplasm</keyword>
<keyword evidence="3 6" id="KW-0732">Signal</keyword>
<organism evidence="7 8">
    <name type="scientific">Spongiibacter thalassae</name>
    <dbReference type="NCBI Taxonomy" id="2721624"/>
    <lineage>
        <taxon>Bacteria</taxon>
        <taxon>Pseudomonadati</taxon>
        <taxon>Pseudomonadota</taxon>
        <taxon>Gammaproteobacteria</taxon>
        <taxon>Cellvibrionales</taxon>
        <taxon>Spongiibacteraceae</taxon>
        <taxon>Spongiibacter</taxon>
    </lineage>
</organism>
<name>A0ABX1GK30_9GAMM</name>
<comment type="similarity">
    <text evidence="5">Belongs to the bacterial solute-binding protein PotD/PotF family.</text>
</comment>
<evidence type="ECO:0000256" key="1">
    <source>
        <dbReference type="ARBA" id="ARBA00004418"/>
    </source>
</evidence>
<proteinExistence type="inferred from homology"/>
<dbReference type="InterPro" id="IPR006059">
    <property type="entry name" value="SBP"/>
</dbReference>
<evidence type="ECO:0000256" key="5">
    <source>
        <dbReference type="PIRNR" id="PIRNR019574"/>
    </source>
</evidence>
<keyword evidence="2 5" id="KW-0813">Transport</keyword>
<dbReference type="Proteomes" id="UP000765845">
    <property type="component" value="Unassembled WGS sequence"/>
</dbReference>
<dbReference type="PIRSF" id="PIRSF019574">
    <property type="entry name" value="Periplasmic_polyamine_BP"/>
    <property type="match status" value="1"/>
</dbReference>
<dbReference type="EMBL" id="JAAWWK010000008">
    <property type="protein sequence ID" value="NKI19543.1"/>
    <property type="molecule type" value="Genomic_DNA"/>
</dbReference>
<gene>
    <name evidence="7" type="ORF">HCU74_19220</name>
</gene>
<protein>
    <recommendedName>
        <fullName evidence="5">Putrescine-binding periplasmic protein</fullName>
    </recommendedName>
</protein>
<evidence type="ECO:0000256" key="6">
    <source>
        <dbReference type="SAM" id="SignalP"/>
    </source>
</evidence>